<keyword evidence="1" id="KW-0472">Membrane</keyword>
<evidence type="ECO:0000313" key="2">
    <source>
        <dbReference type="EMBL" id="EFR02991.1"/>
    </source>
</evidence>
<dbReference type="InParanoid" id="E4V054"/>
<dbReference type="EMBL" id="DS989826">
    <property type="protein sequence ID" value="EFR02991.1"/>
    <property type="molecule type" value="Genomic_DNA"/>
</dbReference>
<feature type="transmembrane region" description="Helical" evidence="1">
    <location>
        <begin position="81"/>
        <end position="101"/>
    </location>
</feature>
<protein>
    <submittedName>
        <fullName evidence="2">Uncharacterized protein</fullName>
    </submittedName>
</protein>
<accession>E4V054</accession>
<gene>
    <name evidence="2" type="ORF">MGYG_05991</name>
</gene>
<keyword evidence="1" id="KW-0812">Transmembrane</keyword>
<reference evidence="3" key="1">
    <citation type="journal article" date="2012" name="MBio">
        <title>Comparative genome analysis of Trichophyton rubrum and related dermatophytes reveals candidate genes involved in infection.</title>
        <authorList>
            <person name="Martinez D.A."/>
            <person name="Oliver B.G."/>
            <person name="Graeser Y."/>
            <person name="Goldberg J.M."/>
            <person name="Li W."/>
            <person name="Martinez-Rossi N.M."/>
            <person name="Monod M."/>
            <person name="Shelest E."/>
            <person name="Barton R.C."/>
            <person name="Birch E."/>
            <person name="Brakhage A.A."/>
            <person name="Chen Z."/>
            <person name="Gurr S.J."/>
            <person name="Heiman D."/>
            <person name="Heitman J."/>
            <person name="Kosti I."/>
            <person name="Rossi A."/>
            <person name="Saif S."/>
            <person name="Samalova M."/>
            <person name="Saunders C.W."/>
            <person name="Shea T."/>
            <person name="Summerbell R.C."/>
            <person name="Xu J."/>
            <person name="Young S."/>
            <person name="Zeng Q."/>
            <person name="Birren B.W."/>
            <person name="Cuomo C.A."/>
            <person name="White T.C."/>
        </authorList>
    </citation>
    <scope>NUCLEOTIDE SEQUENCE [LARGE SCALE GENOMIC DNA]</scope>
    <source>
        <strain evidence="3">ATCC MYA-4604 / CBS 118893</strain>
    </source>
</reference>
<sequence length="108" mass="12416">MIDEDWKREREKEEEKGERRLVTATVDRWLAGHTLRQRQHRYTVIWHQVPAGSGYGDVDVNADVSMGDREAPSLHGHQMCLVLRFFPLAMVMVVTVTVVPFDGPVTQE</sequence>
<evidence type="ECO:0000313" key="3">
    <source>
        <dbReference type="Proteomes" id="UP000002669"/>
    </source>
</evidence>
<keyword evidence="3" id="KW-1185">Reference proteome</keyword>
<dbReference type="GeneID" id="10026697"/>
<dbReference type="RefSeq" id="XP_003171445.1">
    <property type="nucleotide sequence ID" value="XM_003171397.1"/>
</dbReference>
<evidence type="ECO:0000256" key="1">
    <source>
        <dbReference type="SAM" id="Phobius"/>
    </source>
</evidence>
<dbReference type="HOGENOM" id="CLU_2196314_0_0_1"/>
<name>E4V054_ARTGP</name>
<dbReference type="Proteomes" id="UP000002669">
    <property type="component" value="Unassembled WGS sequence"/>
</dbReference>
<keyword evidence="1" id="KW-1133">Transmembrane helix</keyword>
<organism evidence="3">
    <name type="scientific">Arthroderma gypseum (strain ATCC MYA-4604 / CBS 118893)</name>
    <name type="common">Microsporum gypseum</name>
    <dbReference type="NCBI Taxonomy" id="535722"/>
    <lineage>
        <taxon>Eukaryota</taxon>
        <taxon>Fungi</taxon>
        <taxon>Dikarya</taxon>
        <taxon>Ascomycota</taxon>
        <taxon>Pezizomycotina</taxon>
        <taxon>Eurotiomycetes</taxon>
        <taxon>Eurotiomycetidae</taxon>
        <taxon>Onygenales</taxon>
        <taxon>Arthrodermataceae</taxon>
        <taxon>Nannizzia</taxon>
    </lineage>
</organism>
<dbReference type="VEuPathDB" id="FungiDB:MGYG_05991"/>
<dbReference type="AlphaFoldDB" id="E4V054"/>
<proteinExistence type="predicted"/>